<protein>
    <submittedName>
        <fullName evidence="2">Uncharacterized protein</fullName>
    </submittedName>
</protein>
<dbReference type="Proteomes" id="UP000811609">
    <property type="component" value="Chromosome 11"/>
</dbReference>
<organism evidence="2 3">
    <name type="scientific">Carya illinoinensis</name>
    <name type="common">Pecan</name>
    <dbReference type="NCBI Taxonomy" id="32201"/>
    <lineage>
        <taxon>Eukaryota</taxon>
        <taxon>Viridiplantae</taxon>
        <taxon>Streptophyta</taxon>
        <taxon>Embryophyta</taxon>
        <taxon>Tracheophyta</taxon>
        <taxon>Spermatophyta</taxon>
        <taxon>Magnoliopsida</taxon>
        <taxon>eudicotyledons</taxon>
        <taxon>Gunneridae</taxon>
        <taxon>Pentapetalae</taxon>
        <taxon>rosids</taxon>
        <taxon>fabids</taxon>
        <taxon>Fagales</taxon>
        <taxon>Juglandaceae</taxon>
        <taxon>Carya</taxon>
    </lineage>
</organism>
<feature type="compositionally biased region" description="Basic and acidic residues" evidence="1">
    <location>
        <begin position="1"/>
        <end position="23"/>
    </location>
</feature>
<keyword evidence="3" id="KW-1185">Reference proteome</keyword>
<dbReference type="EMBL" id="CM031819">
    <property type="protein sequence ID" value="KAG6637542.1"/>
    <property type="molecule type" value="Genomic_DNA"/>
</dbReference>
<comment type="caution">
    <text evidence="2">The sequence shown here is derived from an EMBL/GenBank/DDBJ whole genome shotgun (WGS) entry which is preliminary data.</text>
</comment>
<feature type="compositionally biased region" description="Polar residues" evidence="1">
    <location>
        <begin position="45"/>
        <end position="58"/>
    </location>
</feature>
<accession>A0A8T1P872</accession>
<proteinExistence type="predicted"/>
<name>A0A8T1P872_CARIL</name>
<feature type="region of interest" description="Disordered" evidence="1">
    <location>
        <begin position="1"/>
        <end position="160"/>
    </location>
</feature>
<gene>
    <name evidence="2" type="ORF">CIPAW_11G185400</name>
</gene>
<sequence length="160" mass="16528">MKVMKRRNESDETKKRIEGKSADETESASDVLEAEGRADEEGSPLANSPCSATWNSRTPFPPPRVRDPETHTQKVSPSSLPSPPPSATPDARRPSSLCHAVPPLSATPDARPEGGCGGPDGLPPHPVPRHAGQGTPPPHTGGGGRGGFSPSAPCGSGEHP</sequence>
<evidence type="ECO:0000313" key="2">
    <source>
        <dbReference type="EMBL" id="KAG6637542.1"/>
    </source>
</evidence>
<reference evidence="2" key="1">
    <citation type="submission" date="2020-12" db="EMBL/GenBank/DDBJ databases">
        <title>WGS assembly of Carya illinoinensis cv. Pawnee.</title>
        <authorList>
            <person name="Platts A."/>
            <person name="Shu S."/>
            <person name="Wright S."/>
            <person name="Barry K."/>
            <person name="Edger P."/>
            <person name="Pires J.C."/>
            <person name="Schmutz J."/>
        </authorList>
    </citation>
    <scope>NUCLEOTIDE SEQUENCE</scope>
    <source>
        <tissue evidence="2">Leaf</tissue>
    </source>
</reference>
<evidence type="ECO:0000313" key="3">
    <source>
        <dbReference type="Proteomes" id="UP000811609"/>
    </source>
</evidence>
<dbReference type="AlphaFoldDB" id="A0A8T1P872"/>
<evidence type="ECO:0000256" key="1">
    <source>
        <dbReference type="SAM" id="MobiDB-lite"/>
    </source>
</evidence>